<keyword evidence="3" id="KW-1185">Reference proteome</keyword>
<dbReference type="OrthoDB" id="2438808at2759"/>
<sequence>MPRPAAYHRATTAAVSRIQSPPHYHSDSTTHSVTSQLPRAAEAVASSGGLGTSPPRRHTISGRESGDSHETSAAFGVRTLATAFGTTRRIVFYEHANSAGFAAHGAGRIDGSAHSAAAAEQRLADVAAHTARALSTWSRTMDDQCDSFFARHKIINCLLVWLCLLALDAVIHWPGRLEWVGLWVLSLLVMYRALQVSTRLLLAVAVLHAALDAAVWTLLCRPASQDVPLAGFGAEASGTGFGRWWGVGTGVGWTWPWYWSSSGLCTSLADLVVYSYGAPLARGFDPLSWLLWAVLVATDLGYRGPRLASTATTLASGPWRILPVHAIGHGIYMFLSLCVRALVSLRHRHLARRGALLASPFIPAKSQKQETSTGARASPSELMSSVASSFTPNPLFYQPRVLLRDDVVARRRASRQLANGNADGASSTSYASASDSERARSQTGTPSGHGSARTRRRNGRTRSDTMSSSQTTDVLSQDTLRSPLLPRGRSRERTYAGASHDEDDALGHGLAMNGTATSGAAYGSYAHAQLTARLEVLDSFELCVVGLSAYTATFAWIFPPSLIRTLDARPIDAAMAAAHGWKDDLADSPLQPTPAVSESSTSSSVSAQHEFSPSQPSTSALSTTTTKQIIVALERLSGKEVHANDLDSEDEEFRLTQQLMWLCGIRDTSARDTETASAPPTVSDASAMPAPPVYPRAAPTVVVARDLTIRVDDILWSEVDLDPGQATVTVYGLRPATEYRITMSLAGYRSTPARICTDARPNGKQMALQRNSIRTKPNDVVCAATALARTAGTTLPITLATTPAASAAAAVAAAAAAAAITPTECSPSAGTAAHSVGGILSPPPSPPHRLVHELGSRYPMDGDVDGVDGVATASATADHAPETIITPAPLMTMEDPLRETREALERELQQAADAKQDAQARLRKLRRTLQRAENQQRSETEALQRAIARSAAQDAKNRQRVQFLQDLLRRTQVRIDELVEEVARARDEHTTVAAETASKDEALEAVRAQHRDAEQRHQRQTAAAGRQTRELQTRLQAAVQARDDTRVRLERLRDQQLPALVRDRAELTHRTAEATARVEELRQLHESRGRQSAARDKEEGAGTAQVRREITAAQERNQSLQLLARDESAFRDRLRNELSNLHDRSRRSASAEAEANSEDCCEAGCKPVASLLKPLADRSARSASVPSMSTTSPLLSPLAPTETGDRTLLAADAH</sequence>
<proteinExistence type="predicted"/>
<evidence type="ECO:0000256" key="1">
    <source>
        <dbReference type="SAM" id="MobiDB-lite"/>
    </source>
</evidence>
<feature type="compositionally biased region" description="Polar residues" evidence="1">
    <location>
        <begin position="27"/>
        <end position="37"/>
    </location>
</feature>
<feature type="compositionally biased region" description="Polar residues" evidence="1">
    <location>
        <begin position="609"/>
        <end position="623"/>
    </location>
</feature>
<evidence type="ECO:0000313" key="3">
    <source>
        <dbReference type="Proteomes" id="UP000271241"/>
    </source>
</evidence>
<feature type="compositionally biased region" description="Polar residues" evidence="1">
    <location>
        <begin position="464"/>
        <end position="479"/>
    </location>
</feature>
<feature type="region of interest" description="Disordered" evidence="1">
    <location>
        <begin position="585"/>
        <end position="623"/>
    </location>
</feature>
<dbReference type="EMBL" id="KZ992756">
    <property type="protein sequence ID" value="RKP07165.1"/>
    <property type="molecule type" value="Genomic_DNA"/>
</dbReference>
<name>A0A4P9XMP6_9FUNG</name>
<feature type="compositionally biased region" description="Low complexity" evidence="1">
    <location>
        <begin position="1186"/>
        <end position="1202"/>
    </location>
</feature>
<organism evidence="2 3">
    <name type="scientific">Thamnocephalis sphaerospora</name>
    <dbReference type="NCBI Taxonomy" id="78915"/>
    <lineage>
        <taxon>Eukaryota</taxon>
        <taxon>Fungi</taxon>
        <taxon>Fungi incertae sedis</taxon>
        <taxon>Zoopagomycota</taxon>
        <taxon>Zoopagomycotina</taxon>
        <taxon>Zoopagomycetes</taxon>
        <taxon>Zoopagales</taxon>
        <taxon>Sigmoideomycetaceae</taxon>
        <taxon>Thamnocephalis</taxon>
    </lineage>
</organism>
<feature type="compositionally biased region" description="Low complexity" evidence="1">
    <location>
        <begin position="422"/>
        <end position="434"/>
    </location>
</feature>
<dbReference type="AlphaFoldDB" id="A0A4P9XMP6"/>
<feature type="region of interest" description="Disordered" evidence="1">
    <location>
        <begin position="1176"/>
        <end position="1214"/>
    </location>
</feature>
<gene>
    <name evidence="2" type="ORF">THASP1DRAFT_31016</name>
</gene>
<protein>
    <submittedName>
        <fullName evidence="2">Uncharacterized protein</fullName>
    </submittedName>
</protein>
<reference evidence="3" key="1">
    <citation type="journal article" date="2018" name="Nat. Microbiol.">
        <title>Leveraging single-cell genomics to expand the fungal tree of life.</title>
        <authorList>
            <person name="Ahrendt S.R."/>
            <person name="Quandt C.A."/>
            <person name="Ciobanu D."/>
            <person name="Clum A."/>
            <person name="Salamov A."/>
            <person name="Andreopoulos B."/>
            <person name="Cheng J.F."/>
            <person name="Woyke T."/>
            <person name="Pelin A."/>
            <person name="Henrissat B."/>
            <person name="Reynolds N.K."/>
            <person name="Benny G.L."/>
            <person name="Smith M.E."/>
            <person name="James T.Y."/>
            <person name="Grigoriev I.V."/>
        </authorList>
    </citation>
    <scope>NUCLEOTIDE SEQUENCE [LARGE SCALE GENOMIC DNA]</scope>
    <source>
        <strain evidence="3">RSA 1356</strain>
    </source>
</reference>
<feature type="compositionally biased region" description="Low complexity" evidence="1">
    <location>
        <begin position="593"/>
        <end position="607"/>
    </location>
</feature>
<feature type="region of interest" description="Disordered" evidence="1">
    <location>
        <begin position="1083"/>
        <end position="1105"/>
    </location>
</feature>
<feature type="region of interest" description="Disordered" evidence="1">
    <location>
        <begin position="417"/>
        <end position="510"/>
    </location>
</feature>
<feature type="region of interest" description="Disordered" evidence="1">
    <location>
        <begin position="1"/>
        <end position="72"/>
    </location>
</feature>
<accession>A0A4P9XMP6</accession>
<evidence type="ECO:0000313" key="2">
    <source>
        <dbReference type="EMBL" id="RKP07165.1"/>
    </source>
</evidence>
<dbReference type="Proteomes" id="UP000271241">
    <property type="component" value="Unassembled WGS sequence"/>
</dbReference>